<dbReference type="Proteomes" id="UP000011083">
    <property type="component" value="Unassembled WGS sequence"/>
</dbReference>
<feature type="signal peptide" evidence="1">
    <location>
        <begin position="1"/>
        <end position="28"/>
    </location>
</feature>
<dbReference type="GeneID" id="14925081"/>
<dbReference type="OrthoDB" id="8560686at2759"/>
<evidence type="ECO:0000256" key="1">
    <source>
        <dbReference type="SAM" id="SignalP"/>
    </source>
</evidence>
<feature type="domain" description="RXYLT1 C-terminal" evidence="2">
    <location>
        <begin position="245"/>
        <end position="341"/>
    </location>
</feature>
<reference evidence="3 4" key="1">
    <citation type="journal article" date="2013" name="Genome Biol.">
        <title>Genome of Acanthamoeba castellanii highlights extensive lateral gene transfer and early evolution of tyrosine kinase signaling.</title>
        <authorList>
            <person name="Clarke M."/>
            <person name="Lohan A.J."/>
            <person name="Liu B."/>
            <person name="Lagkouvardos I."/>
            <person name="Roy S."/>
            <person name="Zafar N."/>
            <person name="Bertelli C."/>
            <person name="Schilde C."/>
            <person name="Kianianmomeni A."/>
            <person name="Burglin T.R."/>
            <person name="Frech C."/>
            <person name="Turcotte B."/>
            <person name="Kopec K.O."/>
            <person name="Synnott J.M."/>
            <person name="Choo C."/>
            <person name="Paponov I."/>
            <person name="Finkler A."/>
            <person name="Soon Heng Tan C."/>
            <person name="Hutchins A.P."/>
            <person name="Weinmeier T."/>
            <person name="Rattei T."/>
            <person name="Chu J.S."/>
            <person name="Gimenez G."/>
            <person name="Irimia M."/>
            <person name="Rigden D.J."/>
            <person name="Fitzpatrick D.A."/>
            <person name="Lorenzo-Morales J."/>
            <person name="Bateman A."/>
            <person name="Chiu C.H."/>
            <person name="Tang P."/>
            <person name="Hegemann P."/>
            <person name="Fromm H."/>
            <person name="Raoult D."/>
            <person name="Greub G."/>
            <person name="Miranda-Saavedra D."/>
            <person name="Chen N."/>
            <person name="Nash P."/>
            <person name="Ginger M.L."/>
            <person name="Horn M."/>
            <person name="Schaap P."/>
            <person name="Caler L."/>
            <person name="Loftus B."/>
        </authorList>
    </citation>
    <scope>NUCLEOTIDE SEQUENCE [LARGE SCALE GENOMIC DNA]</scope>
    <source>
        <strain evidence="3 4">Neff</strain>
    </source>
</reference>
<dbReference type="AlphaFoldDB" id="L8HF12"/>
<evidence type="ECO:0000259" key="2">
    <source>
        <dbReference type="Pfam" id="PF24785"/>
    </source>
</evidence>
<proteinExistence type="predicted"/>
<evidence type="ECO:0000313" key="3">
    <source>
        <dbReference type="EMBL" id="ELR24079.1"/>
    </source>
</evidence>
<dbReference type="EMBL" id="KB007838">
    <property type="protein sequence ID" value="ELR24079.1"/>
    <property type="molecule type" value="Genomic_DNA"/>
</dbReference>
<feature type="chain" id="PRO_5003991048" evidence="1">
    <location>
        <begin position="29"/>
        <end position="360"/>
    </location>
</feature>
<gene>
    <name evidence="3" type="ORF">ACA1_019370</name>
</gene>
<dbReference type="RefSeq" id="XP_004353607.1">
    <property type="nucleotide sequence ID" value="XM_004353555.1"/>
</dbReference>
<keyword evidence="1" id="KW-0732">Signal</keyword>
<dbReference type="Pfam" id="PF24785">
    <property type="entry name" value="RXYLT1_C"/>
    <property type="match status" value="1"/>
</dbReference>
<accession>L8HF12</accession>
<name>L8HF12_ACACF</name>
<sequence>MGRPALKILVVLATVAAVVCSLPHQGEAEDVTWFQGFENSSSSAPDFDAHARLAACRSLVATPAPVRVIDWKDPLFVIWFPPASNSSFEHEWLEDTILAKVNRPVIYHYPEGCHLNVRYRGTHVPKHVLYVIGAARAPESLAQCLEEAHALRAKPNKSADEALMAQARIGLVHLSDEHIGFADLCSAEDSIEAPISHTRCDSRIVLLYPLVDYVLRNHWHPKLKVYGDKVRWFPLGHGSGFGRPASNAILPASHRKFRCSFRGAKWENRREFINAINSFAAQGRLNCQITWTGDFNKGLPVTAFRKELLASAFAPSPPGLYNPDCFRIYEAMFAGAIPIIPRHFQFEPLGDHPLPMEPAA</sequence>
<keyword evidence="4" id="KW-1185">Reference proteome</keyword>
<evidence type="ECO:0000313" key="4">
    <source>
        <dbReference type="Proteomes" id="UP000011083"/>
    </source>
</evidence>
<dbReference type="KEGG" id="acan:ACA1_019370"/>
<protein>
    <submittedName>
        <fullName evidence="3">Copper/zinc superoxide dismutase</fullName>
    </submittedName>
</protein>
<dbReference type="InterPro" id="IPR057538">
    <property type="entry name" value="RXYLT1_C"/>
</dbReference>
<organism evidence="3 4">
    <name type="scientific">Acanthamoeba castellanii (strain ATCC 30010 / Neff)</name>
    <dbReference type="NCBI Taxonomy" id="1257118"/>
    <lineage>
        <taxon>Eukaryota</taxon>
        <taxon>Amoebozoa</taxon>
        <taxon>Discosea</taxon>
        <taxon>Longamoebia</taxon>
        <taxon>Centramoebida</taxon>
        <taxon>Acanthamoebidae</taxon>
        <taxon>Acanthamoeba</taxon>
    </lineage>
</organism>
<dbReference type="VEuPathDB" id="AmoebaDB:ACA1_019370"/>